<dbReference type="InterPro" id="IPR002104">
    <property type="entry name" value="Integrase_catalytic"/>
</dbReference>
<dbReference type="AlphaFoldDB" id="A0A926Z893"/>
<keyword evidence="4" id="KW-1185">Reference proteome</keyword>
<proteinExistence type="predicted"/>
<dbReference type="InterPro" id="IPR013762">
    <property type="entry name" value="Integrase-like_cat_sf"/>
</dbReference>
<gene>
    <name evidence="3" type="ORF">H6F44_11880</name>
</gene>
<dbReference type="GO" id="GO:0015074">
    <property type="term" value="P:DNA integration"/>
    <property type="evidence" value="ECO:0007669"/>
    <property type="project" value="InterPro"/>
</dbReference>
<organism evidence="3 4">
    <name type="scientific">Pseudanabaena cinerea FACHB-1277</name>
    <dbReference type="NCBI Taxonomy" id="2949581"/>
    <lineage>
        <taxon>Bacteria</taxon>
        <taxon>Bacillati</taxon>
        <taxon>Cyanobacteriota</taxon>
        <taxon>Cyanophyceae</taxon>
        <taxon>Pseudanabaenales</taxon>
        <taxon>Pseudanabaenaceae</taxon>
        <taxon>Pseudanabaena</taxon>
        <taxon>Pseudanabaena cinerea</taxon>
    </lineage>
</organism>
<accession>A0A926Z893</accession>
<feature type="domain" description="Tyr recombinase" evidence="2">
    <location>
        <begin position="190"/>
        <end position="349"/>
    </location>
</feature>
<reference evidence="3 4" key="1">
    <citation type="journal article" date="2015" name="ISME J.">
        <title>Draft Genome Sequence of Streptomyces incarnatus NRRL8089, which Produces the Nucleoside Antibiotic Sinefungin.</title>
        <authorList>
            <person name="Oshima K."/>
            <person name="Hattori M."/>
            <person name="Shimizu H."/>
            <person name="Fukuda K."/>
            <person name="Nemoto M."/>
            <person name="Inagaki K."/>
            <person name="Tamura T."/>
        </authorList>
    </citation>
    <scope>NUCLEOTIDE SEQUENCE [LARGE SCALE GENOMIC DNA]</scope>
    <source>
        <strain evidence="3 4">FACHB-1277</strain>
    </source>
</reference>
<evidence type="ECO:0000256" key="1">
    <source>
        <dbReference type="ARBA" id="ARBA00023172"/>
    </source>
</evidence>
<evidence type="ECO:0000259" key="2">
    <source>
        <dbReference type="PROSITE" id="PS51898"/>
    </source>
</evidence>
<dbReference type="InterPro" id="IPR011010">
    <property type="entry name" value="DNA_brk_join_enz"/>
</dbReference>
<keyword evidence="1" id="KW-0233">DNA recombination</keyword>
<dbReference type="Gene3D" id="1.10.443.10">
    <property type="entry name" value="Intergrase catalytic core"/>
    <property type="match status" value="1"/>
</dbReference>
<dbReference type="GO" id="GO:0003677">
    <property type="term" value="F:DNA binding"/>
    <property type="evidence" value="ECO:0007669"/>
    <property type="project" value="InterPro"/>
</dbReference>
<comment type="caution">
    <text evidence="3">The sequence shown here is derived from an EMBL/GenBank/DDBJ whole genome shotgun (WGS) entry which is preliminary data.</text>
</comment>
<evidence type="ECO:0000313" key="3">
    <source>
        <dbReference type="EMBL" id="MBD2150814.1"/>
    </source>
</evidence>
<dbReference type="GO" id="GO:0006310">
    <property type="term" value="P:DNA recombination"/>
    <property type="evidence" value="ECO:0007669"/>
    <property type="project" value="UniProtKB-KW"/>
</dbReference>
<dbReference type="Proteomes" id="UP000631421">
    <property type="component" value="Unassembled WGS sequence"/>
</dbReference>
<protein>
    <submittedName>
        <fullName evidence="3">Site-specific integrase</fullName>
    </submittedName>
</protein>
<evidence type="ECO:0000313" key="4">
    <source>
        <dbReference type="Proteomes" id="UP000631421"/>
    </source>
</evidence>
<dbReference type="PROSITE" id="PS51898">
    <property type="entry name" value="TYR_RECOMBINASE"/>
    <property type="match status" value="1"/>
</dbReference>
<name>A0A926Z893_9CYAN</name>
<dbReference type="EMBL" id="JACJPY010000034">
    <property type="protein sequence ID" value="MBD2150814.1"/>
    <property type="molecule type" value="Genomic_DNA"/>
</dbReference>
<dbReference type="SUPFAM" id="SSF56349">
    <property type="entry name" value="DNA breaking-rejoining enzymes"/>
    <property type="match status" value="1"/>
</dbReference>
<sequence length="366" mass="42048">MDIDGRIAQANGRLKAAKVGISITRQGDRLYLRGTFPPKPDSDKKAPYQQRLALGIHANPLGVKNAEAEARKVGALLDCKEFSWIPYLSDRQIAQNCGEWVERFEKDYFSKRDKNPKTLTTWRKNYYEVLKRLPPDAPLTVEILKETIFRIDPDTRSRQIYCMVANALSKFADLNFDFSIYAGKHSPLKVSPRDLPTDEQIQETYYKISNPAWQWVYGMLATYGIRPHEIFNLNLEDLPILTVTDGKTGARRVWACYPEWVDLFQLKSAALPQVKGKSNADLGAKVSKAFKRYSIPFKPYDLRHCWAVRSLEFGLDISLAAQQMGHSAKVHSDLYHHWISDRHHQKAYDLLMQRADRPKPPISPEL</sequence>